<sequence length="299" mass="32129">MLDLHRLRLLREVKERGTIHAAASALGYSPSAVSQQLSVLEREAGVALLERVGRNVLLTPAGHVLVGHAETLLQGVEAAESEVASLAAGRLGGVVRIAAFQSAFLRIVAPTIQLLAGEHPQIRVEATEAEVEQSVPALRLRQLDVVIGDEYEDQPRAVHADLTRRTVLREQVNVVLPADHPAAGAGAVSLARLADTRWAACQPGTGHLQMQIRVCRQLGGFEPDLRYTSDDFLIMLELVRTTGATALLPELVIAHDAPGVVVRPLVEGSVERVVYLLTRQSSTPTVSAVADSLLRTGHR</sequence>
<evidence type="ECO:0000256" key="2">
    <source>
        <dbReference type="ARBA" id="ARBA00023015"/>
    </source>
</evidence>
<dbReference type="InterPro" id="IPR036388">
    <property type="entry name" value="WH-like_DNA-bd_sf"/>
</dbReference>
<evidence type="ECO:0000313" key="6">
    <source>
        <dbReference type="EMBL" id="CUR55803.1"/>
    </source>
</evidence>
<dbReference type="InterPro" id="IPR005119">
    <property type="entry name" value="LysR_subst-bd"/>
</dbReference>
<dbReference type="PANTHER" id="PTHR30346">
    <property type="entry name" value="TRANSCRIPTIONAL DUAL REGULATOR HCAR-RELATED"/>
    <property type="match status" value="1"/>
</dbReference>
<dbReference type="EMBL" id="CZKA01000024">
    <property type="protein sequence ID" value="CUR55803.1"/>
    <property type="molecule type" value="Genomic_DNA"/>
</dbReference>
<dbReference type="PROSITE" id="PS50931">
    <property type="entry name" value="HTH_LYSR"/>
    <property type="match status" value="1"/>
</dbReference>
<dbReference type="Gene3D" id="3.40.190.10">
    <property type="entry name" value="Periplasmic binding protein-like II"/>
    <property type="match status" value="2"/>
</dbReference>
<name>A0A2P2C1B4_9ZZZZ</name>
<dbReference type="AlphaFoldDB" id="A0A2P2C1B4"/>
<dbReference type="InterPro" id="IPR036390">
    <property type="entry name" value="WH_DNA-bd_sf"/>
</dbReference>
<gene>
    <name evidence="6" type="ORF">NOCA2300035</name>
</gene>
<dbReference type="Gene3D" id="1.10.10.10">
    <property type="entry name" value="Winged helix-like DNA-binding domain superfamily/Winged helix DNA-binding domain"/>
    <property type="match status" value="1"/>
</dbReference>
<reference evidence="6" key="1">
    <citation type="submission" date="2015-08" db="EMBL/GenBank/DDBJ databases">
        <authorList>
            <person name="Babu N.S."/>
            <person name="Beckwith C.J."/>
            <person name="Beseler K.G."/>
            <person name="Brison A."/>
            <person name="Carone J.V."/>
            <person name="Caskin T.P."/>
            <person name="Diamond M."/>
            <person name="Durham M.E."/>
            <person name="Foxe J.M."/>
            <person name="Go M."/>
            <person name="Henderson B.A."/>
            <person name="Jones I.B."/>
            <person name="McGettigan J.A."/>
            <person name="Micheletti S.J."/>
            <person name="Nasrallah M.E."/>
            <person name="Ortiz D."/>
            <person name="Piller C.R."/>
            <person name="Privatt S.R."/>
            <person name="Schneider S.L."/>
            <person name="Sharp S."/>
            <person name="Smith T.C."/>
            <person name="Stanton J.D."/>
            <person name="Ullery H.E."/>
            <person name="Wilson R.J."/>
            <person name="Serrano M.G."/>
            <person name="Buck G."/>
            <person name="Lee V."/>
            <person name="Wang Y."/>
            <person name="Carvalho R."/>
            <person name="Voegtly L."/>
            <person name="Shi R."/>
            <person name="Duckworth R."/>
            <person name="Johnson A."/>
            <person name="Loviza R."/>
            <person name="Walstead R."/>
            <person name="Shah Z."/>
            <person name="Kiflezghi M."/>
            <person name="Wade K."/>
            <person name="Ball S.L."/>
            <person name="Bradley K.W."/>
            <person name="Asai D.J."/>
            <person name="Bowman C.A."/>
            <person name="Russell D.A."/>
            <person name="Pope W.H."/>
            <person name="Jacobs-Sera D."/>
            <person name="Hendrix R.W."/>
            <person name="Hatfull G.F."/>
        </authorList>
    </citation>
    <scope>NUCLEOTIDE SEQUENCE</scope>
</reference>
<evidence type="ECO:0000256" key="4">
    <source>
        <dbReference type="ARBA" id="ARBA00023163"/>
    </source>
</evidence>
<organism evidence="6">
    <name type="scientific">metagenome</name>
    <dbReference type="NCBI Taxonomy" id="256318"/>
    <lineage>
        <taxon>unclassified sequences</taxon>
        <taxon>metagenomes</taxon>
    </lineage>
</organism>
<accession>A0A2P2C1B4</accession>
<feature type="domain" description="HTH lysR-type" evidence="5">
    <location>
        <begin position="2"/>
        <end position="59"/>
    </location>
</feature>
<dbReference type="GO" id="GO:0032993">
    <property type="term" value="C:protein-DNA complex"/>
    <property type="evidence" value="ECO:0007669"/>
    <property type="project" value="TreeGrafter"/>
</dbReference>
<dbReference type="SUPFAM" id="SSF46785">
    <property type="entry name" value="Winged helix' DNA-binding domain"/>
    <property type="match status" value="1"/>
</dbReference>
<evidence type="ECO:0000259" key="5">
    <source>
        <dbReference type="PROSITE" id="PS50931"/>
    </source>
</evidence>
<dbReference type="GO" id="GO:0003700">
    <property type="term" value="F:DNA-binding transcription factor activity"/>
    <property type="evidence" value="ECO:0007669"/>
    <property type="project" value="InterPro"/>
</dbReference>
<dbReference type="PANTHER" id="PTHR30346:SF29">
    <property type="entry name" value="LYSR SUBSTRATE-BINDING"/>
    <property type="match status" value="1"/>
</dbReference>
<dbReference type="Pfam" id="PF03466">
    <property type="entry name" value="LysR_substrate"/>
    <property type="match status" value="1"/>
</dbReference>
<dbReference type="FunFam" id="1.10.10.10:FF:000001">
    <property type="entry name" value="LysR family transcriptional regulator"/>
    <property type="match status" value="1"/>
</dbReference>
<dbReference type="GO" id="GO:0003677">
    <property type="term" value="F:DNA binding"/>
    <property type="evidence" value="ECO:0007669"/>
    <property type="project" value="UniProtKB-KW"/>
</dbReference>
<evidence type="ECO:0000256" key="1">
    <source>
        <dbReference type="ARBA" id="ARBA00009437"/>
    </source>
</evidence>
<dbReference type="InterPro" id="IPR000847">
    <property type="entry name" value="LysR_HTH_N"/>
</dbReference>
<dbReference type="SUPFAM" id="SSF53850">
    <property type="entry name" value="Periplasmic binding protein-like II"/>
    <property type="match status" value="1"/>
</dbReference>
<keyword evidence="2" id="KW-0805">Transcription regulation</keyword>
<dbReference type="Pfam" id="PF00126">
    <property type="entry name" value="HTH_1"/>
    <property type="match status" value="1"/>
</dbReference>
<evidence type="ECO:0000256" key="3">
    <source>
        <dbReference type="ARBA" id="ARBA00023125"/>
    </source>
</evidence>
<proteinExistence type="inferred from homology"/>
<keyword evidence="3" id="KW-0238">DNA-binding</keyword>
<keyword evidence="4" id="KW-0804">Transcription</keyword>
<comment type="similarity">
    <text evidence="1">Belongs to the LysR transcriptional regulatory family.</text>
</comment>
<protein>
    <submittedName>
        <fullName evidence="6">Transcriptional regulator, LysR family</fullName>
    </submittedName>
</protein>